<dbReference type="Proteomes" id="UP000625711">
    <property type="component" value="Unassembled WGS sequence"/>
</dbReference>
<feature type="compositionally biased region" description="Polar residues" evidence="1">
    <location>
        <begin position="963"/>
        <end position="973"/>
    </location>
</feature>
<feature type="compositionally biased region" description="Basic residues" evidence="1">
    <location>
        <begin position="625"/>
        <end position="656"/>
    </location>
</feature>
<feature type="compositionally biased region" description="Basic residues" evidence="1">
    <location>
        <begin position="684"/>
        <end position="697"/>
    </location>
</feature>
<gene>
    <name evidence="2" type="ORF">GWI33_007411</name>
</gene>
<feature type="compositionally biased region" description="Basic and acidic residues" evidence="1">
    <location>
        <begin position="657"/>
        <end position="674"/>
    </location>
</feature>
<keyword evidence="3" id="KW-1185">Reference proteome</keyword>
<feature type="region of interest" description="Disordered" evidence="1">
    <location>
        <begin position="948"/>
        <end position="973"/>
    </location>
</feature>
<feature type="compositionally biased region" description="Polar residues" evidence="1">
    <location>
        <begin position="330"/>
        <end position="349"/>
    </location>
</feature>
<feature type="compositionally biased region" description="Acidic residues" evidence="1">
    <location>
        <begin position="546"/>
        <end position="559"/>
    </location>
</feature>
<feature type="compositionally biased region" description="Basic residues" evidence="1">
    <location>
        <begin position="370"/>
        <end position="386"/>
    </location>
</feature>
<dbReference type="OrthoDB" id="5877502at2759"/>
<name>A0A834IGA9_RHYFE</name>
<accession>A0A834IGA9</accession>
<feature type="region of interest" description="Disordered" evidence="1">
    <location>
        <begin position="288"/>
        <end position="399"/>
    </location>
</feature>
<sequence>MEPAAPGTEEIIDLNAPTKKETENQRLLNEKAILRNGKYENIFELSYVDGTERWYCKICERPMIGVYQHAMGRKHMTRLQIANRQFKKDESQDNLDVEEISDVEVAPGEPVPPGEKVRAVRQAQIQERLDGFKVAPLVALEYLIEMYDYYSSKEPLYLCLLCDKRGDPRTVLTHLASYNHLSQYLQKHFPSCYRALAPYMTKQYKRNWQLVLHKIAEAIEKHFGRLKPFCIERDKFERDRMQYVAMISEGPHFSEQAGPSFVQLVVHEELTKTYDASIESKEPILGPVMTGKVTTERPFKKRSPSPPEVAPPVKKMYPTGTDLNKPGPNKSINTTKPLQNTERNTQQVQSYRRRSLSSVSSISSDDNIQIRKRSPKRQYRQIRRRSPSLSRKVRDSGNQSKDYIHRLQMREKERLLKLEEFKRLCKAIENDMEKTLKSHEKNPEKHPKYNDEWKLFWNRRYKEIQAESKDATKHDFKPEWIDYWGKKMLSLHHEELKVRKEALRKRLGLPEEKSRISFRIGPNLPKADSNTEDSEKNKPVLVTERPDDELEVILSDDDKDDKGDSASNSPWERESPPKLVGRQYKNPSPQLKRSRDYSTERRIVRREEAIKIQRSVDRRSFERLRRSRSRERSRRSRSHEKSRRSRSHEKSRRSRSHERLRSPRSRDSRRERMKSPVRSLSRDRRSRSHSSYRARHSKDRDYRDRRGYSKERSRERERHRKSSFERELQGKERIRTVADLPWEKNKFIYTRPGPPSAIRDCPQKVAQHYPVSEDDNEDVNIVSLLRLLTALEEKLGSLGPKIIDLLAQALALEKREPNSSESLLDSDINCVMFETVKEKLKGQLSAGLVDPIQERAFKKAIQRTASLIHYAGERKRKMVQFKSGDINKAVIAKQLANALVAQGKTDVTQEQLEQLINTVVGMAEASKASKKPITAAAFLSQLTGENSERDFDHTDLDKLTEPLSPSTPEKTTNAMENLSDSDLQTLLQNFKDLSDDEQMNLINYLKKLELDEPDRVERLRKFVNLGQEKTTTTVDLEKEDSRKSGRDSPFSSRLEGLNPDADDVKSKNEIKVIHIDSEEEDYSYEDVVKAVSKNIRQQEIERCESPSNQKESNLTVAKALISNLMSTFSSNTSTSGVNLLGLSAAPAQTKSVVSDATSSADFVKNLGNINMDNLARIVNSVQKVPPNNQQNNINQEPPVSQMDILSDDRSNSTGFSSMSELPGFKTSHMEQNSFNHLSSQAPRATSAQSFRNSATYMGPRSMVSGPPPHMRANMRPLPVQGYPNTNPGQRVVQATPAMFNQRLQYSDNVAGGNQNQNFPNTRPGRPLLNLTFGNPRFRGPNPGPPRPLGPNNFNRW</sequence>
<organism evidence="2 3">
    <name type="scientific">Rhynchophorus ferrugineus</name>
    <name type="common">Red palm weevil</name>
    <name type="synonym">Curculio ferrugineus</name>
    <dbReference type="NCBI Taxonomy" id="354439"/>
    <lineage>
        <taxon>Eukaryota</taxon>
        <taxon>Metazoa</taxon>
        <taxon>Ecdysozoa</taxon>
        <taxon>Arthropoda</taxon>
        <taxon>Hexapoda</taxon>
        <taxon>Insecta</taxon>
        <taxon>Pterygota</taxon>
        <taxon>Neoptera</taxon>
        <taxon>Endopterygota</taxon>
        <taxon>Coleoptera</taxon>
        <taxon>Polyphaga</taxon>
        <taxon>Cucujiformia</taxon>
        <taxon>Curculionidae</taxon>
        <taxon>Dryophthorinae</taxon>
        <taxon>Rhynchophorus</taxon>
    </lineage>
</organism>
<proteinExistence type="predicted"/>
<evidence type="ECO:0000256" key="1">
    <source>
        <dbReference type="SAM" id="MobiDB-lite"/>
    </source>
</evidence>
<dbReference type="EMBL" id="JAACXV010000369">
    <property type="protein sequence ID" value="KAF7279319.1"/>
    <property type="molecule type" value="Genomic_DNA"/>
</dbReference>
<evidence type="ECO:0000313" key="3">
    <source>
        <dbReference type="Proteomes" id="UP000625711"/>
    </source>
</evidence>
<feature type="compositionally biased region" description="Basic and acidic residues" evidence="1">
    <location>
        <begin position="948"/>
        <end position="960"/>
    </location>
</feature>
<feature type="compositionally biased region" description="Basic and acidic residues" evidence="1">
    <location>
        <begin position="1035"/>
        <end position="1046"/>
    </location>
</feature>
<reference evidence="2" key="1">
    <citation type="submission" date="2020-08" db="EMBL/GenBank/DDBJ databases">
        <title>Genome sequencing and assembly of the red palm weevil Rhynchophorus ferrugineus.</title>
        <authorList>
            <person name="Dias G.B."/>
            <person name="Bergman C.M."/>
            <person name="Manee M."/>
        </authorList>
    </citation>
    <scope>NUCLEOTIDE SEQUENCE</scope>
    <source>
        <strain evidence="2">AA-2017</strain>
        <tissue evidence="2">Whole larva</tissue>
    </source>
</reference>
<evidence type="ECO:0000313" key="2">
    <source>
        <dbReference type="EMBL" id="KAF7279319.1"/>
    </source>
</evidence>
<feature type="region of interest" description="Disordered" evidence="1">
    <location>
        <begin position="518"/>
        <end position="727"/>
    </location>
</feature>
<protein>
    <submittedName>
        <fullName evidence="2">Uncharacterized protein</fullName>
    </submittedName>
</protein>
<feature type="region of interest" description="Disordered" evidence="1">
    <location>
        <begin position="1032"/>
        <end position="1062"/>
    </location>
</feature>
<comment type="caution">
    <text evidence="2">The sequence shown here is derived from an EMBL/GenBank/DDBJ whole genome shotgun (WGS) entry which is preliminary data.</text>
</comment>
<feature type="compositionally biased region" description="Basic and acidic residues" evidence="1">
    <location>
        <begin position="593"/>
        <end position="624"/>
    </location>
</feature>
<feature type="compositionally biased region" description="Basic and acidic residues" evidence="1">
    <location>
        <begin position="698"/>
        <end position="727"/>
    </location>
</feature>
<feature type="region of interest" description="Disordered" evidence="1">
    <location>
        <begin position="1332"/>
        <end position="1356"/>
    </location>
</feature>